<dbReference type="GO" id="GO:0005886">
    <property type="term" value="C:plasma membrane"/>
    <property type="evidence" value="ECO:0007669"/>
    <property type="project" value="TreeGrafter"/>
</dbReference>
<dbReference type="PANTHER" id="PTHR32063">
    <property type="match status" value="1"/>
</dbReference>
<protein>
    <submittedName>
        <fullName evidence="2">Transport related membrane protein</fullName>
    </submittedName>
</protein>
<evidence type="ECO:0000256" key="1">
    <source>
        <dbReference type="SAM" id="Phobius"/>
    </source>
</evidence>
<dbReference type="PANTHER" id="PTHR32063:SF8">
    <property type="entry name" value="CATION EFFLUX PROTEIN"/>
    <property type="match status" value="1"/>
</dbReference>
<dbReference type="KEGG" id="zpr:ZPR_2227"/>
<dbReference type="Proteomes" id="UP000001654">
    <property type="component" value="Chromosome"/>
</dbReference>
<proteinExistence type="predicted"/>
<evidence type="ECO:0000313" key="2">
    <source>
        <dbReference type="EMBL" id="ADF52551.1"/>
    </source>
</evidence>
<keyword evidence="1" id="KW-0472">Membrane</keyword>
<organism evidence="2 3">
    <name type="scientific">Zunongwangia profunda (strain DSM 18752 / CCTCC AB 206139 / SM-A87)</name>
    <name type="common">Wangia profunda</name>
    <dbReference type="NCBI Taxonomy" id="655815"/>
    <lineage>
        <taxon>Bacteria</taxon>
        <taxon>Pseudomonadati</taxon>
        <taxon>Bacteroidota</taxon>
        <taxon>Flavobacteriia</taxon>
        <taxon>Flavobacteriales</taxon>
        <taxon>Flavobacteriaceae</taxon>
        <taxon>Zunongwangia</taxon>
    </lineage>
</organism>
<name>D5BBV2_ZUNPS</name>
<sequence length="91" mass="9708">MAVASRFRPILMTALAMIAGMIPMALGLGDGGSQVAPLGQAVIGGLVFSTFTSLLVLPFMYSIAYANTQPKKVSLDPDDLHSKYYQKNLKS</sequence>
<feature type="transmembrane region" description="Helical" evidence="1">
    <location>
        <begin position="7"/>
        <end position="29"/>
    </location>
</feature>
<accession>D5BBV2</accession>
<dbReference type="STRING" id="655815.ZPR_2227"/>
<keyword evidence="1" id="KW-1133">Transmembrane helix</keyword>
<dbReference type="Gene3D" id="1.20.1640.10">
    <property type="entry name" value="Multidrug efflux transporter AcrB transmembrane domain"/>
    <property type="match status" value="1"/>
</dbReference>
<dbReference type="eggNOG" id="COG0841">
    <property type="taxonomic scope" value="Bacteria"/>
</dbReference>
<evidence type="ECO:0000313" key="3">
    <source>
        <dbReference type="Proteomes" id="UP000001654"/>
    </source>
</evidence>
<dbReference type="GO" id="GO:0042910">
    <property type="term" value="F:xenobiotic transmembrane transporter activity"/>
    <property type="evidence" value="ECO:0007669"/>
    <property type="project" value="TreeGrafter"/>
</dbReference>
<dbReference type="HOGENOM" id="CLU_2426334_0_0_10"/>
<dbReference type="InterPro" id="IPR001036">
    <property type="entry name" value="Acrflvin-R"/>
</dbReference>
<keyword evidence="3" id="KW-1185">Reference proteome</keyword>
<gene>
    <name evidence="2" type="ordered locus">ZPR_2227</name>
</gene>
<dbReference type="SUPFAM" id="SSF82866">
    <property type="entry name" value="Multidrug efflux transporter AcrB transmembrane domain"/>
    <property type="match status" value="1"/>
</dbReference>
<dbReference type="EMBL" id="CP001650">
    <property type="protein sequence ID" value="ADF52551.1"/>
    <property type="molecule type" value="Genomic_DNA"/>
</dbReference>
<keyword evidence="1" id="KW-0812">Transmembrane</keyword>
<dbReference type="Pfam" id="PF00873">
    <property type="entry name" value="ACR_tran"/>
    <property type="match status" value="1"/>
</dbReference>
<dbReference type="AlphaFoldDB" id="D5BBV2"/>
<reference evidence="2 3" key="1">
    <citation type="journal article" date="2010" name="BMC Genomics">
        <title>The complete genome of Zunongwangia profunda SM-A87 reveals its adaptation to the deep-sea environment and ecological role in sedimentary organic nitrogen degradation.</title>
        <authorList>
            <person name="Qin Q.L."/>
            <person name="Zhang X.Y."/>
            <person name="Wang X.M."/>
            <person name="Liu G.M."/>
            <person name="Chen X.L."/>
            <person name="Xie B.B."/>
            <person name="Dang H.Y."/>
            <person name="Zhou B.C."/>
            <person name="Yu J."/>
            <person name="Zhang Y.Z."/>
        </authorList>
    </citation>
    <scope>NUCLEOTIDE SEQUENCE [LARGE SCALE GENOMIC DNA]</scope>
    <source>
        <strain evidence="3">DSM 18752 / CCTCC AB 206139 / SM-A87</strain>
    </source>
</reference>
<feature type="transmembrane region" description="Helical" evidence="1">
    <location>
        <begin position="41"/>
        <end position="64"/>
    </location>
</feature>